<gene>
    <name evidence="1" type="ORF">LX87_03115</name>
</gene>
<evidence type="ECO:0000313" key="2">
    <source>
        <dbReference type="Proteomes" id="UP000248790"/>
    </source>
</evidence>
<dbReference type="RefSeq" id="WP_111629130.1">
    <property type="nucleotide sequence ID" value="NZ_QLMC01000003.1"/>
</dbReference>
<dbReference type="Proteomes" id="UP000248790">
    <property type="component" value="Unassembled WGS sequence"/>
</dbReference>
<organism evidence="1 2">
    <name type="scientific">Larkinella arboricola</name>
    <dbReference type="NCBI Taxonomy" id="643671"/>
    <lineage>
        <taxon>Bacteria</taxon>
        <taxon>Pseudomonadati</taxon>
        <taxon>Bacteroidota</taxon>
        <taxon>Cytophagia</taxon>
        <taxon>Cytophagales</taxon>
        <taxon>Spirosomataceae</taxon>
        <taxon>Larkinella</taxon>
    </lineage>
</organism>
<comment type="caution">
    <text evidence="1">The sequence shown here is derived from an EMBL/GenBank/DDBJ whole genome shotgun (WGS) entry which is preliminary data.</text>
</comment>
<dbReference type="OrthoDB" id="960467at2"/>
<dbReference type="EMBL" id="QLMC01000003">
    <property type="protein sequence ID" value="RAJ98206.1"/>
    <property type="molecule type" value="Genomic_DNA"/>
</dbReference>
<protein>
    <submittedName>
        <fullName evidence="1">Uncharacterized protein</fullName>
    </submittedName>
</protein>
<evidence type="ECO:0000313" key="1">
    <source>
        <dbReference type="EMBL" id="RAJ98206.1"/>
    </source>
</evidence>
<proteinExistence type="predicted"/>
<name>A0A327WZQ3_LARAB</name>
<accession>A0A327WZQ3</accession>
<sequence length="98" mass="11219">MATPLTHYTVEIEQTGLSGWINYRESMLTLRFSYERMLTSLYVFVPGNEQWSAYCRSSGARTAGSRRTEIIQRIAAELRAQQASSMVQINDYGIEVLF</sequence>
<dbReference type="AlphaFoldDB" id="A0A327WZQ3"/>
<keyword evidence="2" id="KW-1185">Reference proteome</keyword>
<reference evidence="1 2" key="1">
    <citation type="submission" date="2018-06" db="EMBL/GenBank/DDBJ databases">
        <title>Genomic Encyclopedia of Archaeal and Bacterial Type Strains, Phase II (KMG-II): from individual species to whole genera.</title>
        <authorList>
            <person name="Goeker M."/>
        </authorList>
    </citation>
    <scope>NUCLEOTIDE SEQUENCE [LARGE SCALE GENOMIC DNA]</scope>
    <source>
        <strain evidence="1 2">DSM 21851</strain>
    </source>
</reference>